<dbReference type="OrthoDB" id="1862401at2759"/>
<dbReference type="PANTHER" id="PTHR31896:SF64">
    <property type="entry name" value="TRICHOTHECENE 3-O-ACETYLTRANSFERASE"/>
    <property type="match status" value="1"/>
</dbReference>
<organism evidence="3 4">
    <name type="scientific">Penicillium polonicum</name>
    <dbReference type="NCBI Taxonomy" id="60169"/>
    <lineage>
        <taxon>Eukaryota</taxon>
        <taxon>Fungi</taxon>
        <taxon>Dikarya</taxon>
        <taxon>Ascomycota</taxon>
        <taxon>Pezizomycotina</taxon>
        <taxon>Eurotiomycetes</taxon>
        <taxon>Eurotiomycetidae</taxon>
        <taxon>Eurotiales</taxon>
        <taxon>Aspergillaceae</taxon>
        <taxon>Penicillium</taxon>
    </lineage>
</organism>
<keyword evidence="1" id="KW-0808">Transferase</keyword>
<dbReference type="GO" id="GO:0016746">
    <property type="term" value="F:acyltransferase activity"/>
    <property type="evidence" value="ECO:0007669"/>
    <property type="project" value="UniProtKB-KW"/>
</dbReference>
<proteinExistence type="predicted"/>
<dbReference type="Pfam" id="PF02458">
    <property type="entry name" value="Transferase"/>
    <property type="match status" value="1"/>
</dbReference>
<dbReference type="InterPro" id="IPR023213">
    <property type="entry name" value="CAT-like_dom_sf"/>
</dbReference>
<evidence type="ECO:0000256" key="2">
    <source>
        <dbReference type="ARBA" id="ARBA00023315"/>
    </source>
</evidence>
<sequence length="483" mass="54107">MTGSILKRESANSLSPIDRLFAAASIRCQLVFPSTDARQCSDVLRKGLEQLFATLPFLSQHVIIPLGCDSLDSIKIEAPSSFVLEQIMKVKNHEQPLREAIREGNKNKAQFDSDFMPIAMVPDMEQPIPVFVFQVNIHPDGVLLAVAANHMVMDATGMGVAIENLANCCRRLDGKDVELSTSTAEQDRGREMLMHQLPAKNSEQEFPEYRVSKDLFTQWTEMAKHTSHAHSSIQSRYLNIRAEDVRELKDCCNKMLPNVLAPGDNSGCDGLPWVSSSDVVIALIWLSLNRARNPELANKSTSTPTGESGESEDIRVGMAVNIRSRVSPPLPKSYMGNAAILMLATYSREAAASPERMEALCRMAYAIRRKLTCMDSDYVRALLHHVQSAKDPVVFAFEVANFYVTNWRDMEYCSADFGSKIGKTQHSRVSDSPADGCVYIMPKRTHVDNAPWEIQVAFTNEVLERLEQDSLWTRYMHADPFWS</sequence>
<evidence type="ECO:0000313" key="3">
    <source>
        <dbReference type="EMBL" id="OQD62033.1"/>
    </source>
</evidence>
<evidence type="ECO:0000256" key="1">
    <source>
        <dbReference type="ARBA" id="ARBA00022679"/>
    </source>
</evidence>
<evidence type="ECO:0000313" key="4">
    <source>
        <dbReference type="Proteomes" id="UP000191408"/>
    </source>
</evidence>
<dbReference type="AlphaFoldDB" id="A0A1V6NBM4"/>
<dbReference type="EMBL" id="MDYM01000014">
    <property type="protein sequence ID" value="OQD62033.1"/>
    <property type="molecule type" value="Genomic_DNA"/>
</dbReference>
<dbReference type="PANTHER" id="PTHR31896">
    <property type="entry name" value="FAMILY REGULATORY PROTEIN, PUTATIVE (AFU_ORTHOLOGUE AFUA_3G14730)-RELATED"/>
    <property type="match status" value="1"/>
</dbReference>
<accession>A0A1V6NBM4</accession>
<keyword evidence="4" id="KW-1185">Reference proteome</keyword>
<comment type="caution">
    <text evidence="3">The sequence shown here is derived from an EMBL/GenBank/DDBJ whole genome shotgun (WGS) entry which is preliminary data.</text>
</comment>
<protein>
    <submittedName>
        <fullName evidence="3">Uncharacterized protein</fullName>
    </submittedName>
</protein>
<keyword evidence="2" id="KW-0012">Acyltransferase</keyword>
<dbReference type="STRING" id="60169.A0A1V6NBM4"/>
<dbReference type="InterPro" id="IPR051283">
    <property type="entry name" value="Sec_Metabolite_Acyltrans"/>
</dbReference>
<dbReference type="Gene3D" id="3.30.559.10">
    <property type="entry name" value="Chloramphenicol acetyltransferase-like domain"/>
    <property type="match status" value="2"/>
</dbReference>
<reference evidence="4" key="1">
    <citation type="journal article" date="2017" name="Nat. Microbiol.">
        <title>Global analysis of biosynthetic gene clusters reveals vast potential of secondary metabolite production in Penicillium species.</title>
        <authorList>
            <person name="Nielsen J.C."/>
            <person name="Grijseels S."/>
            <person name="Prigent S."/>
            <person name="Ji B."/>
            <person name="Dainat J."/>
            <person name="Nielsen K.F."/>
            <person name="Frisvad J.C."/>
            <person name="Workman M."/>
            <person name="Nielsen J."/>
        </authorList>
    </citation>
    <scope>NUCLEOTIDE SEQUENCE [LARGE SCALE GENOMIC DNA]</scope>
    <source>
        <strain evidence="4">IBT 4502</strain>
    </source>
</reference>
<gene>
    <name evidence="3" type="ORF">PENPOL_c014G03278</name>
</gene>
<dbReference type="Proteomes" id="UP000191408">
    <property type="component" value="Unassembled WGS sequence"/>
</dbReference>
<name>A0A1V6NBM4_PENPO</name>